<dbReference type="InterPro" id="IPR027417">
    <property type="entry name" value="P-loop_NTPase"/>
</dbReference>
<dbReference type="AlphaFoldDB" id="A0A6G1EMP2"/>
<dbReference type="PANTHER" id="PTHR46504:SF2">
    <property type="entry name" value="TRNASE Z TRZ1"/>
    <property type="match status" value="1"/>
</dbReference>
<evidence type="ECO:0000259" key="4">
    <source>
        <dbReference type="PROSITE" id="PS50067"/>
    </source>
</evidence>
<dbReference type="EMBL" id="SPHZ02000003">
    <property type="protein sequence ID" value="KAF0925894.1"/>
    <property type="molecule type" value="Genomic_DNA"/>
</dbReference>
<dbReference type="PANTHER" id="PTHR46504">
    <property type="entry name" value="TRNASE Z TRZ1"/>
    <property type="match status" value="1"/>
</dbReference>
<evidence type="ECO:0000256" key="1">
    <source>
        <dbReference type="ARBA" id="ARBA00022701"/>
    </source>
</evidence>
<dbReference type="GO" id="GO:0007018">
    <property type="term" value="P:microtubule-based movement"/>
    <property type="evidence" value="ECO:0007669"/>
    <property type="project" value="InterPro"/>
</dbReference>
<dbReference type="Gene3D" id="3.40.850.10">
    <property type="entry name" value="Kinesin motor domain"/>
    <property type="match status" value="1"/>
</dbReference>
<proteinExistence type="inferred from homology"/>
<gene>
    <name evidence="5" type="ORF">E2562_018698</name>
</gene>
<keyword evidence="1" id="KW-0493">Microtubule</keyword>
<accession>A0A6G1EMP2</accession>
<dbReference type="SUPFAM" id="SSF52540">
    <property type="entry name" value="P-loop containing nucleoside triphosphate hydrolases"/>
    <property type="match status" value="1"/>
</dbReference>
<dbReference type="Pfam" id="PF00225">
    <property type="entry name" value="Kinesin"/>
    <property type="match status" value="1"/>
</dbReference>
<dbReference type="GO" id="GO:0005524">
    <property type="term" value="F:ATP binding"/>
    <property type="evidence" value="ECO:0007669"/>
    <property type="project" value="InterPro"/>
</dbReference>
<protein>
    <recommendedName>
        <fullName evidence="4">Kinesin motor domain-containing protein</fullName>
    </recommendedName>
</protein>
<keyword evidence="6" id="KW-1185">Reference proteome</keyword>
<dbReference type="OrthoDB" id="689975at2759"/>
<dbReference type="InterPro" id="IPR036961">
    <property type="entry name" value="Kinesin_motor_dom_sf"/>
</dbReference>
<comment type="caution">
    <text evidence="3">Lacks conserved residue(s) required for the propagation of feature annotation.</text>
</comment>
<evidence type="ECO:0000256" key="2">
    <source>
        <dbReference type="ARBA" id="ARBA00023175"/>
    </source>
</evidence>
<organism evidence="5 6">
    <name type="scientific">Oryza meyeriana var. granulata</name>
    <dbReference type="NCBI Taxonomy" id="110450"/>
    <lineage>
        <taxon>Eukaryota</taxon>
        <taxon>Viridiplantae</taxon>
        <taxon>Streptophyta</taxon>
        <taxon>Embryophyta</taxon>
        <taxon>Tracheophyta</taxon>
        <taxon>Spermatophyta</taxon>
        <taxon>Magnoliopsida</taxon>
        <taxon>Liliopsida</taxon>
        <taxon>Poales</taxon>
        <taxon>Poaceae</taxon>
        <taxon>BOP clade</taxon>
        <taxon>Oryzoideae</taxon>
        <taxon>Oryzeae</taxon>
        <taxon>Oryzinae</taxon>
        <taxon>Oryza</taxon>
        <taxon>Oryza meyeriana</taxon>
    </lineage>
</organism>
<sequence length="169" mass="19026">MAKKVIKMSEKVATRILSGVVKITNTLTVPKIAFTGDTMADFILDPHNADVLKARILVVEITNTLTVPEIAFTEDTMADFILDPHNADVLKARIFVVEEQGKHADKELTYHYVCSFLEIYNEQITDLLDPSPKSLQIREDVRTACVYVESLTKELVFTKKDVTQLSVKI</sequence>
<keyword evidence="2" id="KW-0505">Motor protein</keyword>
<dbReference type="GO" id="GO:0005874">
    <property type="term" value="C:microtubule"/>
    <property type="evidence" value="ECO:0007669"/>
    <property type="project" value="UniProtKB-KW"/>
</dbReference>
<dbReference type="PROSITE" id="PS50067">
    <property type="entry name" value="KINESIN_MOTOR_2"/>
    <property type="match status" value="1"/>
</dbReference>
<evidence type="ECO:0000313" key="6">
    <source>
        <dbReference type="Proteomes" id="UP000479710"/>
    </source>
</evidence>
<evidence type="ECO:0000313" key="5">
    <source>
        <dbReference type="EMBL" id="KAF0925894.1"/>
    </source>
</evidence>
<dbReference type="GO" id="GO:0008017">
    <property type="term" value="F:microtubule binding"/>
    <property type="evidence" value="ECO:0007669"/>
    <property type="project" value="InterPro"/>
</dbReference>
<reference evidence="5 6" key="1">
    <citation type="submission" date="2019-11" db="EMBL/GenBank/DDBJ databases">
        <title>Whole genome sequence of Oryza granulata.</title>
        <authorList>
            <person name="Li W."/>
        </authorList>
    </citation>
    <scope>NUCLEOTIDE SEQUENCE [LARGE SCALE GENOMIC DNA]</scope>
    <source>
        <strain evidence="6">cv. Menghai</strain>
        <tissue evidence="5">Leaf</tissue>
    </source>
</reference>
<dbReference type="Proteomes" id="UP000479710">
    <property type="component" value="Unassembled WGS sequence"/>
</dbReference>
<evidence type="ECO:0000256" key="3">
    <source>
        <dbReference type="PROSITE-ProRule" id="PRU00283"/>
    </source>
</evidence>
<dbReference type="InterPro" id="IPR001752">
    <property type="entry name" value="Kinesin_motor_dom"/>
</dbReference>
<comment type="similarity">
    <text evidence="3">Belongs to the TRAFAC class myosin-kinesin ATPase superfamily. Kinesin family.</text>
</comment>
<feature type="domain" description="Kinesin motor" evidence="4">
    <location>
        <begin position="1"/>
        <end position="169"/>
    </location>
</feature>
<comment type="caution">
    <text evidence="5">The sequence shown here is derived from an EMBL/GenBank/DDBJ whole genome shotgun (WGS) entry which is preliminary data.</text>
</comment>
<dbReference type="GO" id="GO:0003777">
    <property type="term" value="F:microtubule motor activity"/>
    <property type="evidence" value="ECO:0007669"/>
    <property type="project" value="InterPro"/>
</dbReference>
<name>A0A6G1EMP2_9ORYZ</name>